<proteinExistence type="predicted"/>
<dbReference type="EMBL" id="CCYD01000666">
    <property type="protein sequence ID" value="CEG43410.1"/>
    <property type="molecule type" value="Genomic_DNA"/>
</dbReference>
<feature type="compositionally biased region" description="Acidic residues" evidence="1">
    <location>
        <begin position="250"/>
        <end position="259"/>
    </location>
</feature>
<keyword evidence="3" id="KW-1185">Reference proteome</keyword>
<dbReference type="GeneID" id="36408662"/>
<feature type="region of interest" description="Disordered" evidence="1">
    <location>
        <begin position="230"/>
        <end position="276"/>
    </location>
</feature>
<protein>
    <submittedName>
        <fullName evidence="2">Uncharacterized protein</fullName>
    </submittedName>
</protein>
<reference evidence="3" key="1">
    <citation type="submission" date="2014-09" db="EMBL/GenBank/DDBJ databases">
        <authorList>
            <person name="Sharma Rahul"/>
            <person name="Thines Marco"/>
        </authorList>
    </citation>
    <scope>NUCLEOTIDE SEQUENCE [LARGE SCALE GENOMIC DNA]</scope>
</reference>
<accession>A0A0P1AQ19</accession>
<feature type="region of interest" description="Disordered" evidence="1">
    <location>
        <begin position="42"/>
        <end position="78"/>
    </location>
</feature>
<name>A0A0P1AQ19_PLAHL</name>
<sequence>MDIRDSDEKTFEVEDVAINVIPISSTEWEELAPDALNDGFKSVKKESAENAHAETSDSKDGKLGSVELDTRLPEPTACDSEELEELPGSQALSFHEEVNGVLDLMFENDNRTDIGEQAIDAKLEAEPSTVAAYGTTDEIVMSLTDAEKSAKVTDICDVVPDASSDTLMKRVQQDKIAGFKTAAVEHVGADVTDDAYKMKALTAFKDDSYSEAETPRTDVVAQSILPPISFRESMHEGKPNLLGAEVYKDEQDEYTDDDHDDRLVEDSIKFTPRADD</sequence>
<dbReference type="Proteomes" id="UP000054928">
    <property type="component" value="Unassembled WGS sequence"/>
</dbReference>
<dbReference type="RefSeq" id="XP_024579779.1">
    <property type="nucleotide sequence ID" value="XM_024729398.1"/>
</dbReference>
<evidence type="ECO:0000313" key="3">
    <source>
        <dbReference type="Proteomes" id="UP000054928"/>
    </source>
</evidence>
<organism evidence="2 3">
    <name type="scientific">Plasmopara halstedii</name>
    <name type="common">Downy mildew of sunflower</name>
    <dbReference type="NCBI Taxonomy" id="4781"/>
    <lineage>
        <taxon>Eukaryota</taxon>
        <taxon>Sar</taxon>
        <taxon>Stramenopiles</taxon>
        <taxon>Oomycota</taxon>
        <taxon>Peronosporomycetes</taxon>
        <taxon>Peronosporales</taxon>
        <taxon>Peronosporaceae</taxon>
        <taxon>Plasmopara</taxon>
    </lineage>
</organism>
<dbReference type="AlphaFoldDB" id="A0A0P1AQ19"/>
<feature type="compositionally biased region" description="Basic and acidic residues" evidence="1">
    <location>
        <begin position="260"/>
        <end position="276"/>
    </location>
</feature>
<evidence type="ECO:0000256" key="1">
    <source>
        <dbReference type="SAM" id="MobiDB-lite"/>
    </source>
</evidence>
<feature type="compositionally biased region" description="Basic and acidic residues" evidence="1">
    <location>
        <begin position="42"/>
        <end position="72"/>
    </location>
</feature>
<evidence type="ECO:0000313" key="2">
    <source>
        <dbReference type="EMBL" id="CEG43410.1"/>
    </source>
</evidence>